<dbReference type="Proteomes" id="UP000244161">
    <property type="component" value="Unassembled WGS sequence"/>
</dbReference>
<dbReference type="AlphaFoldDB" id="A0A2T5ILS1"/>
<name>A0A2T5ILS1_9LACT</name>
<proteinExistence type="predicted"/>
<dbReference type="InterPro" id="IPR038713">
    <property type="entry name" value="Terminase_Gp1_N_sf"/>
</dbReference>
<evidence type="ECO:0000256" key="1">
    <source>
        <dbReference type="ARBA" id="ARBA00022612"/>
    </source>
</evidence>
<dbReference type="OrthoDB" id="7358785at2"/>
<gene>
    <name evidence="3" type="ORF">C8U37_107142</name>
</gene>
<accession>A0A2T5ILS1</accession>
<dbReference type="InterPro" id="IPR005335">
    <property type="entry name" value="Terminase_ssu"/>
</dbReference>
<dbReference type="Gene3D" id="1.10.10.1400">
    <property type="entry name" value="Terminase, small subunit, N-terminal DNA-binding domain, HTH motif"/>
    <property type="match status" value="1"/>
</dbReference>
<evidence type="ECO:0000256" key="2">
    <source>
        <dbReference type="ARBA" id="ARBA00023219"/>
    </source>
</evidence>
<keyword evidence="1" id="KW-1188">Viral release from host cell</keyword>
<sequence length="145" mass="16282">MAGLTLKQQKFADEYIISGNIYQSAVKAGYSDNYAKAQSSKLLENVGVKAYIDERLEVLNSEKVADQQEVMEFLTSVMRGEVTEPVPIFVGDGFQEVKDLKPNVQARRAAAVDLGKRYGMWTEKIEQTNRNIEIVVGDWDADDED</sequence>
<organism evidence="3 4">
    <name type="scientific">Trichococcus patagoniensis</name>
    <dbReference type="NCBI Taxonomy" id="382641"/>
    <lineage>
        <taxon>Bacteria</taxon>
        <taxon>Bacillati</taxon>
        <taxon>Bacillota</taxon>
        <taxon>Bacilli</taxon>
        <taxon>Lactobacillales</taxon>
        <taxon>Carnobacteriaceae</taxon>
        <taxon>Trichococcus</taxon>
    </lineage>
</organism>
<dbReference type="PANTHER" id="PTHR41328:SF2">
    <property type="entry name" value="TERMINASE SMALL SUBUNIT"/>
    <property type="match status" value="1"/>
</dbReference>
<keyword evidence="4" id="KW-1185">Reference proteome</keyword>
<keyword evidence="2" id="KW-0231">Viral genome packaging</keyword>
<dbReference type="EMBL" id="QAOM01000007">
    <property type="protein sequence ID" value="PTQ84774.1"/>
    <property type="molecule type" value="Genomic_DNA"/>
</dbReference>
<dbReference type="GO" id="GO:0051276">
    <property type="term" value="P:chromosome organization"/>
    <property type="evidence" value="ECO:0007669"/>
    <property type="project" value="InterPro"/>
</dbReference>
<comment type="caution">
    <text evidence="3">The sequence shown here is derived from an EMBL/GenBank/DDBJ whole genome shotgun (WGS) entry which is preliminary data.</text>
</comment>
<evidence type="ECO:0000313" key="4">
    <source>
        <dbReference type="Proteomes" id="UP000244161"/>
    </source>
</evidence>
<evidence type="ECO:0000313" key="3">
    <source>
        <dbReference type="EMBL" id="PTQ84774.1"/>
    </source>
</evidence>
<dbReference type="Gene3D" id="6.10.140.2160">
    <property type="match status" value="1"/>
</dbReference>
<protein>
    <submittedName>
        <fullName evidence="3">Phage terminase small subunit</fullName>
    </submittedName>
</protein>
<dbReference type="RefSeq" id="WP_108032435.1">
    <property type="nucleotide sequence ID" value="NZ_QAOM01000007.1"/>
</dbReference>
<dbReference type="InterPro" id="IPR052404">
    <property type="entry name" value="SPP1-like_terminase"/>
</dbReference>
<dbReference type="PANTHER" id="PTHR41328">
    <property type="entry name" value="TERMINASE SMALL SUBUNIT-RELATED"/>
    <property type="match status" value="1"/>
</dbReference>
<dbReference type="Pfam" id="PF03592">
    <property type="entry name" value="Terminase_2"/>
    <property type="match status" value="1"/>
</dbReference>
<reference evidence="3 4" key="1">
    <citation type="submission" date="2018-04" db="EMBL/GenBank/DDBJ databases">
        <title>Genomic Encyclopedia of Archaeal and Bacterial Type Strains, Phase II (KMG-II): from individual species to whole genera.</title>
        <authorList>
            <person name="Goeker M."/>
        </authorList>
    </citation>
    <scope>NUCLEOTIDE SEQUENCE [LARGE SCALE GENOMIC DNA]</scope>
    <source>
        <strain evidence="3 4">DSM 18806</strain>
    </source>
</reference>